<dbReference type="PANTHER" id="PTHR34573">
    <property type="entry name" value="VKC DOMAIN-CONTAINING PROTEIN"/>
    <property type="match status" value="1"/>
</dbReference>
<organism evidence="3 4">
    <name type="scientific">Candidatus Taylorbacteria bacterium RIFCSPHIGHO2_02_FULL_43_32b</name>
    <dbReference type="NCBI Taxonomy" id="1802306"/>
    <lineage>
        <taxon>Bacteria</taxon>
        <taxon>Candidatus Tayloriibacteriota</taxon>
    </lineage>
</organism>
<dbReference type="EMBL" id="MHRK01000040">
    <property type="protein sequence ID" value="OHA23232.1"/>
    <property type="molecule type" value="Genomic_DNA"/>
</dbReference>
<feature type="transmembrane region" description="Helical" evidence="1">
    <location>
        <begin position="6"/>
        <end position="25"/>
    </location>
</feature>
<name>A0A1G2MJR5_9BACT</name>
<dbReference type="Gene3D" id="3.40.30.10">
    <property type="entry name" value="Glutaredoxin"/>
    <property type="match status" value="1"/>
</dbReference>
<protein>
    <recommendedName>
        <fullName evidence="2">Thioredoxin domain-containing protein</fullName>
    </recommendedName>
</protein>
<dbReference type="AlphaFoldDB" id="A0A1G2MJR5"/>
<evidence type="ECO:0000256" key="1">
    <source>
        <dbReference type="SAM" id="Phobius"/>
    </source>
</evidence>
<keyword evidence="1" id="KW-0472">Membrane</keyword>
<keyword evidence="1" id="KW-0812">Transmembrane</keyword>
<gene>
    <name evidence="3" type="ORF">A3C72_01895</name>
</gene>
<dbReference type="STRING" id="1802306.A3C72_01895"/>
<dbReference type="InterPro" id="IPR013766">
    <property type="entry name" value="Thioredoxin_domain"/>
</dbReference>
<dbReference type="SUPFAM" id="SSF52833">
    <property type="entry name" value="Thioredoxin-like"/>
    <property type="match status" value="1"/>
</dbReference>
<evidence type="ECO:0000313" key="3">
    <source>
        <dbReference type="EMBL" id="OHA23232.1"/>
    </source>
</evidence>
<evidence type="ECO:0000259" key="2">
    <source>
        <dbReference type="Pfam" id="PF00085"/>
    </source>
</evidence>
<sequence length="135" mass="14742">MSSDKRNSIITLVVIVIIIAGVFLLPKAAPSKYTGLDSFAQCLTDKGVVMYGAYWCVHCKNQKALFGDSFKKVTYVECTEKAEECTAAGVNSYPTWIFPDFVDQTGSTTPGRIFRGEVPLETLADESGCELGIKQ</sequence>
<feature type="domain" description="Thioredoxin" evidence="2">
    <location>
        <begin position="40"/>
        <end position="98"/>
    </location>
</feature>
<proteinExistence type="predicted"/>
<dbReference type="Pfam" id="PF00085">
    <property type="entry name" value="Thioredoxin"/>
    <property type="match status" value="1"/>
</dbReference>
<dbReference type="Proteomes" id="UP000177130">
    <property type="component" value="Unassembled WGS sequence"/>
</dbReference>
<keyword evidence="1" id="KW-1133">Transmembrane helix</keyword>
<reference evidence="3 4" key="1">
    <citation type="journal article" date="2016" name="Nat. Commun.">
        <title>Thousands of microbial genomes shed light on interconnected biogeochemical processes in an aquifer system.</title>
        <authorList>
            <person name="Anantharaman K."/>
            <person name="Brown C.T."/>
            <person name="Hug L.A."/>
            <person name="Sharon I."/>
            <person name="Castelle C.J."/>
            <person name="Probst A.J."/>
            <person name="Thomas B.C."/>
            <person name="Singh A."/>
            <person name="Wilkins M.J."/>
            <person name="Karaoz U."/>
            <person name="Brodie E.L."/>
            <person name="Williams K.H."/>
            <person name="Hubbard S.S."/>
            <person name="Banfield J.F."/>
        </authorList>
    </citation>
    <scope>NUCLEOTIDE SEQUENCE [LARGE SCALE GENOMIC DNA]</scope>
</reference>
<dbReference type="PANTHER" id="PTHR34573:SF1">
    <property type="entry name" value="VITAMIN K EPOXIDE REDUCTASE DOMAIN-CONTAINING PROTEIN"/>
    <property type="match status" value="1"/>
</dbReference>
<evidence type="ECO:0000313" key="4">
    <source>
        <dbReference type="Proteomes" id="UP000177130"/>
    </source>
</evidence>
<accession>A0A1G2MJR5</accession>
<comment type="caution">
    <text evidence="3">The sequence shown here is derived from an EMBL/GenBank/DDBJ whole genome shotgun (WGS) entry which is preliminary data.</text>
</comment>
<dbReference type="InterPro" id="IPR036249">
    <property type="entry name" value="Thioredoxin-like_sf"/>
</dbReference>